<dbReference type="Pfam" id="PF08584">
    <property type="entry name" value="Ribonuc_P_40"/>
    <property type="match status" value="1"/>
</dbReference>
<comment type="caution">
    <text evidence="1">The sequence shown here is derived from an EMBL/GenBank/DDBJ whole genome shotgun (WGS) entry which is preliminary data.</text>
</comment>
<evidence type="ECO:0000313" key="1">
    <source>
        <dbReference type="EMBL" id="KAJ3432208.1"/>
    </source>
</evidence>
<evidence type="ECO:0000313" key="2">
    <source>
        <dbReference type="Proteomes" id="UP001146793"/>
    </source>
</evidence>
<organism evidence="1 2">
    <name type="scientific">Anaeramoeba flamelloides</name>
    <dbReference type="NCBI Taxonomy" id="1746091"/>
    <lineage>
        <taxon>Eukaryota</taxon>
        <taxon>Metamonada</taxon>
        <taxon>Anaeramoebidae</taxon>
        <taxon>Anaeramoeba</taxon>
    </lineage>
</organism>
<dbReference type="EMBL" id="JANTQA010000047">
    <property type="protein sequence ID" value="KAJ3432208.1"/>
    <property type="molecule type" value="Genomic_DNA"/>
</dbReference>
<protein>
    <submittedName>
        <fullName evidence="1">Ribonuclease p protein subunit p40</fullName>
    </submittedName>
</protein>
<dbReference type="Proteomes" id="UP001146793">
    <property type="component" value="Unassembled WGS sequence"/>
</dbReference>
<dbReference type="AlphaFoldDB" id="A0AAV7YR20"/>
<dbReference type="InterPro" id="IPR013893">
    <property type="entry name" value="RNase_P_Rpp40"/>
</dbReference>
<dbReference type="GO" id="GO:0030681">
    <property type="term" value="C:multimeric ribonuclease P complex"/>
    <property type="evidence" value="ECO:0007669"/>
    <property type="project" value="TreeGrafter"/>
</dbReference>
<dbReference type="GO" id="GO:0004526">
    <property type="term" value="F:ribonuclease P activity"/>
    <property type="evidence" value="ECO:0007669"/>
    <property type="project" value="TreeGrafter"/>
</dbReference>
<accession>A0AAV7YR20</accession>
<gene>
    <name evidence="1" type="ORF">M0812_21139</name>
</gene>
<sequence length="369" mass="43285">MQGEIPPFPTSKLSVWVSQYQKTKERKPKKKIQSLINDHPFYQSIELHIFGNQKKIPTTSIPFMSDSFFYRFKTSLDVLTSKSFIDKYLVNKSFSCLSISPIDRGDSFVILPNGKLILSCCQETYQQLGLIGKRSTLNKKAQKKTKKEERFSIEIDLLSESFKPKKKFYERVQWCFKKRTKQIECIALSLKNGKSIEMDLPKSEKIELKFSNCINTKQNVQIPKLGKELIHSISEQMNEESHCVLNEFYEWMGFLSNGIYQTEIEEEFFQNDYQYLEFENDLETESNHCCLKWTGLLTPIHAMDTFEYARSLDCFVFLNLYGFRDTPISWINKEHGYFINGENDLSFAIFPSSNWLWSFVSIGCKEEFN</sequence>
<dbReference type="PANTHER" id="PTHR15396:SF1">
    <property type="entry name" value="RIBONUCLEASE P PROTEIN SUBUNIT P40"/>
    <property type="match status" value="1"/>
</dbReference>
<reference evidence="1" key="1">
    <citation type="submission" date="2022-08" db="EMBL/GenBank/DDBJ databases">
        <title>Novel sulphate-reducing endosymbionts in the free-living metamonad Anaeramoeba.</title>
        <authorList>
            <person name="Jerlstrom-Hultqvist J."/>
            <person name="Cepicka I."/>
            <person name="Gallot-Lavallee L."/>
            <person name="Salas-Leiva D."/>
            <person name="Curtis B.A."/>
            <person name="Zahonova K."/>
            <person name="Pipaliya S."/>
            <person name="Dacks J."/>
            <person name="Roger A.J."/>
        </authorList>
    </citation>
    <scope>NUCLEOTIDE SEQUENCE</scope>
    <source>
        <strain evidence="1">Busselton2</strain>
    </source>
</reference>
<dbReference type="GO" id="GO:0000171">
    <property type="term" value="F:ribonuclease MRP activity"/>
    <property type="evidence" value="ECO:0007669"/>
    <property type="project" value="TreeGrafter"/>
</dbReference>
<name>A0AAV7YR20_9EUKA</name>
<dbReference type="GO" id="GO:0000447">
    <property type="term" value="P:endonucleolytic cleavage in ITS1 to separate SSU-rRNA from 5.8S rRNA and LSU-rRNA from tricistronic rRNA transcript (SSU-rRNA, 5.8S rRNA, LSU-rRNA)"/>
    <property type="evidence" value="ECO:0007669"/>
    <property type="project" value="TreeGrafter"/>
</dbReference>
<dbReference type="PANTHER" id="PTHR15396">
    <property type="entry name" value="RIBONUCLEASE P PROTEIN SUBUNIT P40"/>
    <property type="match status" value="1"/>
</dbReference>
<proteinExistence type="predicted"/>
<dbReference type="GO" id="GO:0000172">
    <property type="term" value="C:ribonuclease MRP complex"/>
    <property type="evidence" value="ECO:0007669"/>
    <property type="project" value="TreeGrafter"/>
</dbReference>
<dbReference type="GO" id="GO:0001682">
    <property type="term" value="P:tRNA 5'-leader removal"/>
    <property type="evidence" value="ECO:0007669"/>
    <property type="project" value="InterPro"/>
</dbReference>